<dbReference type="InterPro" id="IPR050090">
    <property type="entry name" value="Tyrosine_recombinase_XerCD"/>
</dbReference>
<comment type="subcellular location">
    <subcellularLocation>
        <location evidence="1">Cytoplasm</location>
    </subcellularLocation>
</comment>
<protein>
    <submittedName>
        <fullName evidence="12">Tyrosine-type recombinase/integrase</fullName>
    </submittedName>
</protein>
<dbReference type="SUPFAM" id="SSF56349">
    <property type="entry name" value="DNA breaking-rejoining enzymes"/>
    <property type="match status" value="1"/>
</dbReference>
<dbReference type="RefSeq" id="WP_160909756.1">
    <property type="nucleotide sequence ID" value="NZ_WMEQ01000008.1"/>
</dbReference>
<dbReference type="Pfam" id="PF02899">
    <property type="entry name" value="Phage_int_SAM_1"/>
    <property type="match status" value="1"/>
</dbReference>
<evidence type="ECO:0000256" key="6">
    <source>
        <dbReference type="ARBA" id="ARBA00023125"/>
    </source>
</evidence>
<dbReference type="PANTHER" id="PTHR30349">
    <property type="entry name" value="PHAGE INTEGRASE-RELATED"/>
    <property type="match status" value="1"/>
</dbReference>
<evidence type="ECO:0000259" key="11">
    <source>
        <dbReference type="PROSITE" id="PS51900"/>
    </source>
</evidence>
<dbReference type="NCBIfam" id="NF040815">
    <property type="entry name" value="recomb_XerA_Arch"/>
    <property type="match status" value="1"/>
</dbReference>
<evidence type="ECO:0000256" key="1">
    <source>
        <dbReference type="ARBA" id="ARBA00004496"/>
    </source>
</evidence>
<reference evidence="12 13" key="1">
    <citation type="submission" date="2019-11" db="EMBL/GenBank/DDBJ databases">
        <title>Genome sequences of 17 halophilic strains isolated from different environments.</title>
        <authorList>
            <person name="Furrow R.E."/>
        </authorList>
    </citation>
    <scope>NUCLEOTIDE SEQUENCE [LARGE SCALE GENOMIC DNA]</scope>
    <source>
        <strain evidence="12 13">22514_16_FS</strain>
    </source>
</reference>
<organism evidence="12 13">
    <name type="scientific">Pontibacillus yanchengensis</name>
    <dbReference type="NCBI Taxonomy" id="462910"/>
    <lineage>
        <taxon>Bacteria</taxon>
        <taxon>Bacillati</taxon>
        <taxon>Bacillota</taxon>
        <taxon>Bacilli</taxon>
        <taxon>Bacillales</taxon>
        <taxon>Bacillaceae</taxon>
        <taxon>Pontibacillus</taxon>
    </lineage>
</organism>
<dbReference type="PROSITE" id="PS51900">
    <property type="entry name" value="CB"/>
    <property type="match status" value="1"/>
</dbReference>
<evidence type="ECO:0000313" key="13">
    <source>
        <dbReference type="Proteomes" id="UP000468638"/>
    </source>
</evidence>
<dbReference type="GO" id="GO:0015074">
    <property type="term" value="P:DNA integration"/>
    <property type="evidence" value="ECO:0007669"/>
    <property type="project" value="UniProtKB-KW"/>
</dbReference>
<feature type="domain" description="Tyr recombinase" evidence="10">
    <location>
        <begin position="103"/>
        <end position="275"/>
    </location>
</feature>
<keyword evidence="7" id="KW-0233">DNA recombination</keyword>
<dbReference type="PANTHER" id="PTHR30349:SF77">
    <property type="entry name" value="TYROSINE RECOMBINASE XERC"/>
    <property type="match status" value="1"/>
</dbReference>
<dbReference type="Pfam" id="PF00589">
    <property type="entry name" value="Phage_integrase"/>
    <property type="match status" value="1"/>
</dbReference>
<dbReference type="InterPro" id="IPR044068">
    <property type="entry name" value="CB"/>
</dbReference>
<gene>
    <name evidence="12" type="ORF">GLW05_11755</name>
</gene>
<dbReference type="AlphaFoldDB" id="A0A6I5A1H6"/>
<evidence type="ECO:0000256" key="5">
    <source>
        <dbReference type="ARBA" id="ARBA00022908"/>
    </source>
</evidence>
<evidence type="ECO:0000313" key="12">
    <source>
        <dbReference type="EMBL" id="MYL34273.1"/>
    </source>
</evidence>
<dbReference type="Gene3D" id="1.10.150.130">
    <property type="match status" value="1"/>
</dbReference>
<dbReference type="Proteomes" id="UP000468638">
    <property type="component" value="Unassembled WGS sequence"/>
</dbReference>
<evidence type="ECO:0000256" key="4">
    <source>
        <dbReference type="ARBA" id="ARBA00022829"/>
    </source>
</evidence>
<dbReference type="EMBL" id="WMEQ01000008">
    <property type="protein sequence ID" value="MYL34273.1"/>
    <property type="molecule type" value="Genomic_DNA"/>
</dbReference>
<dbReference type="InterPro" id="IPR013762">
    <property type="entry name" value="Integrase-like_cat_sf"/>
</dbReference>
<name>A0A6I5A1H6_9BACI</name>
<keyword evidence="2" id="KW-0963">Cytoplasm</keyword>
<dbReference type="GO" id="GO:0006310">
    <property type="term" value="P:DNA recombination"/>
    <property type="evidence" value="ECO:0007669"/>
    <property type="project" value="UniProtKB-KW"/>
</dbReference>
<dbReference type="InterPro" id="IPR004107">
    <property type="entry name" value="Integrase_SAM-like_N"/>
</dbReference>
<evidence type="ECO:0000256" key="2">
    <source>
        <dbReference type="ARBA" id="ARBA00022490"/>
    </source>
</evidence>
<feature type="domain" description="Core-binding (CB)" evidence="11">
    <location>
        <begin position="1"/>
        <end position="82"/>
    </location>
</feature>
<dbReference type="GO" id="GO:0051301">
    <property type="term" value="P:cell division"/>
    <property type="evidence" value="ECO:0007669"/>
    <property type="project" value="UniProtKB-KW"/>
</dbReference>
<sequence>MDRNQEMKTAFLNDHHARFRSETHRSYNISLNQFFTFCTKDFDEIKARDIRSWLATLEEKGLKPRTIHTKLSGVKSFYQYCLEENKLKKNPASSVHTPKKDDSLPYYLTKRQVALLQDLTRHNIRDRAIIDTLYATGVRISELLNIKIDEVKWETRQIWIREGKGNKERFVLFTHECAERLRAYLNQRKDDCSFLFSNGRGGALRPVTIERKFQGYSDSLGFKVKPHTMRHTFAAHLAEKEMPQSYIQELLGHVNINSTRMYTRLMEHARKKQYDQYQ</sequence>
<dbReference type="InterPro" id="IPR010998">
    <property type="entry name" value="Integrase_recombinase_N"/>
</dbReference>
<comment type="caution">
    <text evidence="12">The sequence shown here is derived from an EMBL/GenBank/DDBJ whole genome shotgun (WGS) entry which is preliminary data.</text>
</comment>
<evidence type="ECO:0000256" key="9">
    <source>
        <dbReference type="PROSITE-ProRule" id="PRU01248"/>
    </source>
</evidence>
<keyword evidence="8" id="KW-0131">Cell cycle</keyword>
<evidence type="ECO:0000259" key="10">
    <source>
        <dbReference type="PROSITE" id="PS51898"/>
    </source>
</evidence>
<dbReference type="GO" id="GO:0005737">
    <property type="term" value="C:cytoplasm"/>
    <property type="evidence" value="ECO:0007669"/>
    <property type="project" value="UniProtKB-SubCell"/>
</dbReference>
<dbReference type="InterPro" id="IPR011010">
    <property type="entry name" value="DNA_brk_join_enz"/>
</dbReference>
<keyword evidence="3" id="KW-0132">Cell division</keyword>
<dbReference type="GO" id="GO:0003677">
    <property type="term" value="F:DNA binding"/>
    <property type="evidence" value="ECO:0007669"/>
    <property type="project" value="UniProtKB-UniRule"/>
</dbReference>
<keyword evidence="4" id="KW-0159">Chromosome partition</keyword>
<dbReference type="Gene3D" id="1.10.443.10">
    <property type="entry name" value="Intergrase catalytic core"/>
    <property type="match status" value="1"/>
</dbReference>
<keyword evidence="5" id="KW-0229">DNA integration</keyword>
<evidence type="ECO:0000256" key="7">
    <source>
        <dbReference type="ARBA" id="ARBA00023172"/>
    </source>
</evidence>
<proteinExistence type="predicted"/>
<evidence type="ECO:0000256" key="3">
    <source>
        <dbReference type="ARBA" id="ARBA00022618"/>
    </source>
</evidence>
<evidence type="ECO:0000256" key="8">
    <source>
        <dbReference type="ARBA" id="ARBA00023306"/>
    </source>
</evidence>
<keyword evidence="6 9" id="KW-0238">DNA-binding</keyword>
<dbReference type="OrthoDB" id="9801717at2"/>
<dbReference type="PROSITE" id="PS51898">
    <property type="entry name" value="TYR_RECOMBINASE"/>
    <property type="match status" value="1"/>
</dbReference>
<accession>A0A6I5A1H6</accession>
<dbReference type="GO" id="GO:0007059">
    <property type="term" value="P:chromosome segregation"/>
    <property type="evidence" value="ECO:0007669"/>
    <property type="project" value="UniProtKB-KW"/>
</dbReference>
<dbReference type="InterPro" id="IPR002104">
    <property type="entry name" value="Integrase_catalytic"/>
</dbReference>